<evidence type="ECO:0000313" key="1">
    <source>
        <dbReference type="EMBL" id="KXT14553.1"/>
    </source>
</evidence>
<organism evidence="1 2">
    <name type="scientific">Pseudocercospora musae</name>
    <dbReference type="NCBI Taxonomy" id="113226"/>
    <lineage>
        <taxon>Eukaryota</taxon>
        <taxon>Fungi</taxon>
        <taxon>Dikarya</taxon>
        <taxon>Ascomycota</taxon>
        <taxon>Pezizomycotina</taxon>
        <taxon>Dothideomycetes</taxon>
        <taxon>Dothideomycetidae</taxon>
        <taxon>Mycosphaerellales</taxon>
        <taxon>Mycosphaerellaceae</taxon>
        <taxon>Pseudocercospora</taxon>
    </lineage>
</organism>
<comment type="caution">
    <text evidence="1">The sequence shown here is derived from an EMBL/GenBank/DDBJ whole genome shotgun (WGS) entry which is preliminary data.</text>
</comment>
<dbReference type="OrthoDB" id="10384187at2759"/>
<name>A0A139III2_9PEZI</name>
<keyword evidence="2" id="KW-1185">Reference proteome</keyword>
<sequence>MKRSASDTLACFTTKKVHASPLEQDEQDTHQSSANAKSAVAKVWNTTELVELTLLNLDLLDLATAVRTNRFFRNVEFGSTKIKQALFLLTEPEQPLQYLIDSLEGEITPINPKSTPAARNVHQTLLTTHLLNPALKIDDSKLTDTPHPCSYLELEDKITCGRHVVLPYHAYVDSTLRDMLVLQPPVSKVSFTAKPDLDGTAIYVDVTNYDGVRIGDLVQAVMLTGMVGNVQYLAGHLRADYTYIATAQELSELESVEGKWCPMGKKFMREAFAHSDGKLRCIIGT</sequence>
<gene>
    <name evidence="1" type="ORF">AC579_9140</name>
</gene>
<proteinExistence type="predicted"/>
<dbReference type="EMBL" id="LFZO01000079">
    <property type="protein sequence ID" value="KXT14553.1"/>
    <property type="molecule type" value="Genomic_DNA"/>
</dbReference>
<dbReference type="Proteomes" id="UP000073492">
    <property type="component" value="Unassembled WGS sequence"/>
</dbReference>
<dbReference type="AlphaFoldDB" id="A0A139III2"/>
<evidence type="ECO:0000313" key="2">
    <source>
        <dbReference type="Proteomes" id="UP000073492"/>
    </source>
</evidence>
<reference evidence="1 2" key="1">
    <citation type="submission" date="2015-07" db="EMBL/GenBank/DDBJ databases">
        <title>Comparative genomics of the Sigatoka disease complex on banana suggests a link between parallel evolutionary changes in Pseudocercospora fijiensis and Pseudocercospora eumusae and increased virulence on the banana host.</title>
        <authorList>
            <person name="Chang T.-C."/>
            <person name="Salvucci A."/>
            <person name="Crous P.W."/>
            <person name="Stergiopoulos I."/>
        </authorList>
    </citation>
    <scope>NUCLEOTIDE SEQUENCE [LARGE SCALE GENOMIC DNA]</scope>
    <source>
        <strain evidence="1 2">CBS 116634</strain>
    </source>
</reference>
<protein>
    <submittedName>
        <fullName evidence="1">Uncharacterized protein</fullName>
    </submittedName>
</protein>
<accession>A0A139III2</accession>